<dbReference type="STRING" id="29760.F6HBI0"/>
<keyword evidence="2" id="KW-1185">Reference proteome</keyword>
<gene>
    <name evidence="1" type="ORF">VIT_00s0179g00130</name>
</gene>
<evidence type="ECO:0000313" key="1">
    <source>
        <dbReference type="EMBL" id="CCB49575.1"/>
    </source>
</evidence>
<organism evidence="1 2">
    <name type="scientific">Vitis vinifera</name>
    <name type="common">Grape</name>
    <dbReference type="NCBI Taxonomy" id="29760"/>
    <lineage>
        <taxon>Eukaryota</taxon>
        <taxon>Viridiplantae</taxon>
        <taxon>Streptophyta</taxon>
        <taxon>Embryophyta</taxon>
        <taxon>Tracheophyta</taxon>
        <taxon>Spermatophyta</taxon>
        <taxon>Magnoliopsida</taxon>
        <taxon>eudicotyledons</taxon>
        <taxon>Gunneridae</taxon>
        <taxon>Pentapetalae</taxon>
        <taxon>rosids</taxon>
        <taxon>Vitales</taxon>
        <taxon>Vitaceae</taxon>
        <taxon>Viteae</taxon>
        <taxon>Vitis</taxon>
    </lineage>
</organism>
<accession>F6HBI0</accession>
<protein>
    <submittedName>
        <fullName evidence="1">Uncharacterized protein</fullName>
    </submittedName>
</protein>
<dbReference type="Proteomes" id="UP000009183">
    <property type="component" value="Unassembled WGS sequence, unordered"/>
</dbReference>
<dbReference type="PaxDb" id="29760-VIT_00s0179g00130.t01"/>
<name>F6HBI0_VITVI</name>
<dbReference type="EMBL" id="FN595511">
    <property type="protein sequence ID" value="CCB49575.1"/>
    <property type="molecule type" value="Genomic_DNA"/>
</dbReference>
<dbReference type="AlphaFoldDB" id="F6HBI0"/>
<dbReference type="eggNOG" id="KOG0698">
    <property type="taxonomic scope" value="Eukaryota"/>
</dbReference>
<dbReference type="InParanoid" id="F6HBI0"/>
<dbReference type="OrthoDB" id="10264738at2759"/>
<evidence type="ECO:0000313" key="2">
    <source>
        <dbReference type="Proteomes" id="UP000009183"/>
    </source>
</evidence>
<dbReference type="HOGENOM" id="CLU_1484541_0_0_1"/>
<sequence length="182" mass="20443">MTQSLQKEVEGKHGSFWCFYLSENLNENRDYILRAQKDDEEGDMFNLPQALPEALGHHCGGPLNLYNGQNLCLHFGMTTDGFKDQCINPEGFASFLGLLESIPFHNSDSNYGSFEYAMPDSRCHQYSHPIHGGRKRYTRNNQMDVCVEHLSIIGIGNSNQTGKGLPLTLPKDLKDVSIPESC</sequence>
<proteinExistence type="predicted"/>
<reference evidence="2" key="1">
    <citation type="journal article" date="2007" name="Nature">
        <title>The grapevine genome sequence suggests ancestral hexaploidization in major angiosperm phyla.</title>
        <authorList>
            <consortium name="The French-Italian Public Consortium for Grapevine Genome Characterization."/>
            <person name="Jaillon O."/>
            <person name="Aury J.-M."/>
            <person name="Noel B."/>
            <person name="Policriti A."/>
            <person name="Clepet C."/>
            <person name="Casagrande A."/>
            <person name="Choisne N."/>
            <person name="Aubourg S."/>
            <person name="Vitulo N."/>
            <person name="Jubin C."/>
            <person name="Vezzi A."/>
            <person name="Legeai F."/>
            <person name="Hugueney P."/>
            <person name="Dasilva C."/>
            <person name="Horner D."/>
            <person name="Mica E."/>
            <person name="Jublot D."/>
            <person name="Poulain J."/>
            <person name="Bruyere C."/>
            <person name="Billault A."/>
            <person name="Segurens B."/>
            <person name="Gouyvenoux M."/>
            <person name="Ugarte E."/>
            <person name="Cattonaro F."/>
            <person name="Anthouard V."/>
            <person name="Vico V."/>
            <person name="Del Fabbro C."/>
            <person name="Alaux M."/>
            <person name="Di Gaspero G."/>
            <person name="Dumas V."/>
            <person name="Felice N."/>
            <person name="Paillard S."/>
            <person name="Juman I."/>
            <person name="Moroldo M."/>
            <person name="Scalabrin S."/>
            <person name="Canaguier A."/>
            <person name="Le Clainche I."/>
            <person name="Malacrida G."/>
            <person name="Durand E."/>
            <person name="Pesole G."/>
            <person name="Laucou V."/>
            <person name="Chatelet P."/>
            <person name="Merdinoglu D."/>
            <person name="Delledonne M."/>
            <person name="Pezzotti M."/>
            <person name="Lecharny A."/>
            <person name="Scarpelli C."/>
            <person name="Artiguenave F."/>
            <person name="Pe M.E."/>
            <person name="Valle G."/>
            <person name="Morgante M."/>
            <person name="Caboche M."/>
            <person name="Adam-Blondon A.-F."/>
            <person name="Weissenbach J."/>
            <person name="Quetier F."/>
            <person name="Wincker P."/>
        </authorList>
    </citation>
    <scope>NUCLEOTIDE SEQUENCE [LARGE SCALE GENOMIC DNA]</scope>
    <source>
        <strain evidence="2">cv. Pinot noir / PN40024</strain>
    </source>
</reference>